<protein>
    <submittedName>
        <fullName evidence="2">Uncharacterized protein</fullName>
    </submittedName>
</protein>
<accession>A0ABD1PDD0</accession>
<sequence>MRKASSSLSSSPSVGGQEYIDQRPTAVRPPPTSTSEISGNLVFLPKEKAGKGKGDARVPEMRGLLGQRDAPAAQRLDQELKFSATEASMVRSKIRKKDLEDIRLSYDILASVTLQAPGPEE</sequence>
<dbReference type="EMBL" id="JBFOLK010000014">
    <property type="protein sequence ID" value="KAL2461875.1"/>
    <property type="molecule type" value="Genomic_DNA"/>
</dbReference>
<feature type="compositionally biased region" description="Low complexity" evidence="1">
    <location>
        <begin position="1"/>
        <end position="13"/>
    </location>
</feature>
<name>A0ABD1PDD0_9LAMI</name>
<organism evidence="2 3">
    <name type="scientific">Abeliophyllum distichum</name>
    <dbReference type="NCBI Taxonomy" id="126358"/>
    <lineage>
        <taxon>Eukaryota</taxon>
        <taxon>Viridiplantae</taxon>
        <taxon>Streptophyta</taxon>
        <taxon>Embryophyta</taxon>
        <taxon>Tracheophyta</taxon>
        <taxon>Spermatophyta</taxon>
        <taxon>Magnoliopsida</taxon>
        <taxon>eudicotyledons</taxon>
        <taxon>Gunneridae</taxon>
        <taxon>Pentapetalae</taxon>
        <taxon>asterids</taxon>
        <taxon>lamiids</taxon>
        <taxon>Lamiales</taxon>
        <taxon>Oleaceae</taxon>
        <taxon>Forsythieae</taxon>
        <taxon>Abeliophyllum</taxon>
    </lineage>
</organism>
<reference evidence="3" key="1">
    <citation type="submission" date="2024-07" db="EMBL/GenBank/DDBJ databases">
        <title>Two chromosome-level genome assemblies of Korean endemic species Abeliophyllum distichum and Forsythia ovata (Oleaceae).</title>
        <authorList>
            <person name="Jang H."/>
        </authorList>
    </citation>
    <scope>NUCLEOTIDE SEQUENCE [LARGE SCALE GENOMIC DNA]</scope>
</reference>
<keyword evidence="3" id="KW-1185">Reference proteome</keyword>
<feature type="compositionally biased region" description="Basic and acidic residues" evidence="1">
    <location>
        <begin position="45"/>
        <end position="57"/>
    </location>
</feature>
<evidence type="ECO:0000256" key="1">
    <source>
        <dbReference type="SAM" id="MobiDB-lite"/>
    </source>
</evidence>
<evidence type="ECO:0000313" key="3">
    <source>
        <dbReference type="Proteomes" id="UP001604336"/>
    </source>
</evidence>
<gene>
    <name evidence="2" type="ORF">Adt_45295</name>
</gene>
<evidence type="ECO:0000313" key="2">
    <source>
        <dbReference type="EMBL" id="KAL2461875.1"/>
    </source>
</evidence>
<dbReference type="AlphaFoldDB" id="A0ABD1PDD0"/>
<dbReference type="Proteomes" id="UP001604336">
    <property type="component" value="Unassembled WGS sequence"/>
</dbReference>
<feature type="region of interest" description="Disordered" evidence="1">
    <location>
        <begin position="1"/>
        <end position="57"/>
    </location>
</feature>
<proteinExistence type="predicted"/>
<comment type="caution">
    <text evidence="2">The sequence shown here is derived from an EMBL/GenBank/DDBJ whole genome shotgun (WGS) entry which is preliminary data.</text>
</comment>